<evidence type="ECO:0000313" key="9">
    <source>
        <dbReference type="Proteomes" id="UP000467841"/>
    </source>
</evidence>
<dbReference type="GO" id="GO:0003700">
    <property type="term" value="F:DNA-binding transcription factor activity"/>
    <property type="evidence" value="ECO:0007669"/>
    <property type="project" value="InterPro"/>
</dbReference>
<dbReference type="InterPro" id="IPR017887">
    <property type="entry name" value="TF_TCP_subgr"/>
</dbReference>
<dbReference type="PANTHER" id="PTHR31072">
    <property type="entry name" value="TRANSCRIPTION FACTOR TCP4-RELATED"/>
    <property type="match status" value="1"/>
</dbReference>
<keyword evidence="9" id="KW-1185">Reference proteome</keyword>
<dbReference type="GO" id="GO:0043565">
    <property type="term" value="F:sequence-specific DNA binding"/>
    <property type="evidence" value="ECO:0007669"/>
    <property type="project" value="TreeGrafter"/>
</dbReference>
<keyword evidence="5" id="KW-0539">Nucleus</keyword>
<feature type="compositionally biased region" description="Low complexity" evidence="6">
    <location>
        <begin position="166"/>
        <end position="176"/>
    </location>
</feature>
<dbReference type="AlphaFoldDB" id="A0A6D2K6C2"/>
<dbReference type="PROSITE" id="PS51369">
    <property type="entry name" value="TCP"/>
    <property type="match status" value="1"/>
</dbReference>
<dbReference type="GO" id="GO:0005634">
    <property type="term" value="C:nucleus"/>
    <property type="evidence" value="ECO:0007669"/>
    <property type="project" value="UniProtKB-SubCell"/>
</dbReference>
<evidence type="ECO:0000256" key="4">
    <source>
        <dbReference type="ARBA" id="ARBA00023163"/>
    </source>
</evidence>
<name>A0A6D2K6C2_9BRAS</name>
<feature type="compositionally biased region" description="Polar residues" evidence="6">
    <location>
        <begin position="226"/>
        <end position="239"/>
    </location>
</feature>
<proteinExistence type="predicted"/>
<feature type="compositionally biased region" description="Polar residues" evidence="6">
    <location>
        <begin position="1"/>
        <end position="11"/>
    </location>
</feature>
<protein>
    <recommendedName>
        <fullName evidence="7">TCP domain-containing protein</fullName>
    </recommendedName>
</protein>
<feature type="compositionally biased region" description="Low complexity" evidence="6">
    <location>
        <begin position="37"/>
        <end position="49"/>
    </location>
</feature>
<dbReference type="InterPro" id="IPR005333">
    <property type="entry name" value="Transcription_factor_TCP"/>
</dbReference>
<feature type="region of interest" description="Disordered" evidence="6">
    <location>
        <begin position="1"/>
        <end position="49"/>
    </location>
</feature>
<dbReference type="Proteomes" id="UP000467841">
    <property type="component" value="Unassembled WGS sequence"/>
</dbReference>
<dbReference type="PANTHER" id="PTHR31072:SF108">
    <property type="entry name" value="TRANSCRIPTION FACTOR TCP22-RELATED"/>
    <property type="match status" value="1"/>
</dbReference>
<dbReference type="OrthoDB" id="1904351at2759"/>
<keyword evidence="2" id="KW-0805">Transcription regulation</keyword>
<accession>A0A6D2K6C2</accession>
<feature type="compositionally biased region" description="Low complexity" evidence="6">
    <location>
        <begin position="146"/>
        <end position="157"/>
    </location>
</feature>
<dbReference type="EMBL" id="CACVBM020001496">
    <property type="protein sequence ID" value="CAA7052395.1"/>
    <property type="molecule type" value="Genomic_DNA"/>
</dbReference>
<feature type="region of interest" description="Disordered" evidence="6">
    <location>
        <begin position="338"/>
        <end position="373"/>
    </location>
</feature>
<evidence type="ECO:0000256" key="6">
    <source>
        <dbReference type="SAM" id="MobiDB-lite"/>
    </source>
</evidence>
<comment type="subcellular location">
    <subcellularLocation>
        <location evidence="1">Nucleus</location>
    </subcellularLocation>
</comment>
<sequence>MEIRSNQNQRDAVTAAESGLQLNSAENPSPGGSVPLTSTSNSTSTSSGTALAVVKTAVKKPSKDRHTKVDGRGRRIRMPAMCAARVFQLTRELGHKSDGETIEWLLQQAEPAIIASTGTGTIPANFSTLNASLRGGGGSTIFAQPSKSSSSPLSFHSTGMSLYEDSNGGANGSSSSDPSRKLLNAQNAAVYGFHHQMYPPIMSTERSPTSLVKPYREDYFKEAEPSGSSSNQKPGQFQDQELGPGMGRGAANVVPQQMWAVPGTTNGGSAFWMLPMSGSGGREQMQQQPGHQMWAFNPGNYPVGSGRVVTAPMGSMMLGGQQLGLGVAESNIAAAMRGGRGGDGLAMTLDQHQQHQEPNQSQQASENGGDDKK</sequence>
<evidence type="ECO:0000259" key="7">
    <source>
        <dbReference type="PROSITE" id="PS51369"/>
    </source>
</evidence>
<comment type="caution">
    <text evidence="8">The sequence shown here is derived from an EMBL/GenBank/DDBJ whole genome shotgun (WGS) entry which is preliminary data.</text>
</comment>
<feature type="region of interest" description="Disordered" evidence="6">
    <location>
        <begin position="221"/>
        <end position="250"/>
    </location>
</feature>
<organism evidence="8 9">
    <name type="scientific">Microthlaspi erraticum</name>
    <dbReference type="NCBI Taxonomy" id="1685480"/>
    <lineage>
        <taxon>Eukaryota</taxon>
        <taxon>Viridiplantae</taxon>
        <taxon>Streptophyta</taxon>
        <taxon>Embryophyta</taxon>
        <taxon>Tracheophyta</taxon>
        <taxon>Spermatophyta</taxon>
        <taxon>Magnoliopsida</taxon>
        <taxon>eudicotyledons</taxon>
        <taxon>Gunneridae</taxon>
        <taxon>Pentapetalae</taxon>
        <taxon>rosids</taxon>
        <taxon>malvids</taxon>
        <taxon>Brassicales</taxon>
        <taxon>Brassicaceae</taxon>
        <taxon>Coluteocarpeae</taxon>
        <taxon>Microthlaspi</taxon>
    </lineage>
</organism>
<evidence type="ECO:0000313" key="8">
    <source>
        <dbReference type="EMBL" id="CAA7052395.1"/>
    </source>
</evidence>
<dbReference type="Pfam" id="PF03634">
    <property type="entry name" value="TCP"/>
    <property type="match status" value="1"/>
</dbReference>
<evidence type="ECO:0000256" key="3">
    <source>
        <dbReference type="ARBA" id="ARBA00023125"/>
    </source>
</evidence>
<gene>
    <name evidence="8" type="ORF">MERR_LOCUS39630</name>
</gene>
<keyword evidence="3" id="KW-0238">DNA-binding</keyword>
<keyword evidence="4" id="KW-0804">Transcription</keyword>
<feature type="region of interest" description="Disordered" evidence="6">
    <location>
        <begin position="142"/>
        <end position="180"/>
    </location>
</feature>
<feature type="domain" description="TCP" evidence="7">
    <location>
        <begin position="62"/>
        <end position="116"/>
    </location>
</feature>
<evidence type="ECO:0000256" key="1">
    <source>
        <dbReference type="ARBA" id="ARBA00004123"/>
    </source>
</evidence>
<evidence type="ECO:0000256" key="5">
    <source>
        <dbReference type="ARBA" id="ARBA00023242"/>
    </source>
</evidence>
<evidence type="ECO:0000256" key="2">
    <source>
        <dbReference type="ARBA" id="ARBA00023015"/>
    </source>
</evidence>
<reference evidence="8" key="1">
    <citation type="submission" date="2020-01" db="EMBL/GenBank/DDBJ databases">
        <authorList>
            <person name="Mishra B."/>
        </authorList>
    </citation>
    <scope>NUCLEOTIDE SEQUENCE [LARGE SCALE GENOMIC DNA]</scope>
</reference>